<dbReference type="SUPFAM" id="SSF55874">
    <property type="entry name" value="ATPase domain of HSP90 chaperone/DNA topoisomerase II/histidine kinase"/>
    <property type="match status" value="1"/>
</dbReference>
<comment type="catalytic activity">
    <reaction evidence="1">
        <text>ATP + protein L-histidine = ADP + protein N-phospho-L-histidine.</text>
        <dbReference type="EC" id="2.7.13.3"/>
    </reaction>
</comment>
<gene>
    <name evidence="12" type="ORF">SAMN02745166_03563</name>
</gene>
<dbReference type="InterPro" id="IPR005467">
    <property type="entry name" value="His_kinase_dom"/>
</dbReference>
<dbReference type="PANTHER" id="PTHR43065">
    <property type="entry name" value="SENSOR HISTIDINE KINASE"/>
    <property type="match status" value="1"/>
</dbReference>
<dbReference type="AlphaFoldDB" id="A0A1T4YK04"/>
<feature type="transmembrane region" description="Helical" evidence="10">
    <location>
        <begin position="194"/>
        <end position="214"/>
    </location>
</feature>
<keyword evidence="9" id="KW-0175">Coiled coil</keyword>
<dbReference type="SUPFAM" id="SSF47384">
    <property type="entry name" value="Homodimeric domain of signal transducing histidine kinase"/>
    <property type="match status" value="1"/>
</dbReference>
<dbReference type="Pfam" id="PF02518">
    <property type="entry name" value="HATPase_c"/>
    <property type="match status" value="1"/>
</dbReference>
<feature type="transmembrane region" description="Helical" evidence="10">
    <location>
        <begin position="61"/>
        <end position="79"/>
    </location>
</feature>
<evidence type="ECO:0000256" key="6">
    <source>
        <dbReference type="ARBA" id="ARBA00022777"/>
    </source>
</evidence>
<keyword evidence="4" id="KW-0808">Transferase</keyword>
<evidence type="ECO:0000313" key="13">
    <source>
        <dbReference type="Proteomes" id="UP000190774"/>
    </source>
</evidence>
<feature type="transmembrane region" description="Helical" evidence="10">
    <location>
        <begin position="166"/>
        <end position="182"/>
    </location>
</feature>
<evidence type="ECO:0000256" key="3">
    <source>
        <dbReference type="ARBA" id="ARBA00022553"/>
    </source>
</evidence>
<dbReference type="PROSITE" id="PS50109">
    <property type="entry name" value="HIS_KIN"/>
    <property type="match status" value="1"/>
</dbReference>
<feature type="transmembrane region" description="Helical" evidence="10">
    <location>
        <begin position="117"/>
        <end position="136"/>
    </location>
</feature>
<reference evidence="13" key="1">
    <citation type="submission" date="2017-02" db="EMBL/GenBank/DDBJ databases">
        <authorList>
            <person name="Varghese N."/>
            <person name="Submissions S."/>
        </authorList>
    </citation>
    <scope>NUCLEOTIDE SEQUENCE [LARGE SCALE GENOMIC DNA]</scope>
    <source>
        <strain evidence="13">ATCC 700200</strain>
    </source>
</reference>
<feature type="transmembrane region" description="Helical" evidence="10">
    <location>
        <begin position="85"/>
        <end position="105"/>
    </location>
</feature>
<dbReference type="PRINTS" id="PR00344">
    <property type="entry name" value="BCTRLSENSOR"/>
</dbReference>
<feature type="coiled-coil region" evidence="9">
    <location>
        <begin position="236"/>
        <end position="266"/>
    </location>
</feature>
<evidence type="ECO:0000256" key="5">
    <source>
        <dbReference type="ARBA" id="ARBA00022741"/>
    </source>
</evidence>
<dbReference type="SMART" id="SM00387">
    <property type="entry name" value="HATPase_c"/>
    <property type="match status" value="1"/>
</dbReference>
<keyword evidence="10" id="KW-1133">Transmembrane helix</keyword>
<feature type="transmembrane region" description="Helical" evidence="10">
    <location>
        <begin position="142"/>
        <end position="159"/>
    </location>
</feature>
<sequence>MIALASNPPNTAPLHFPPASRHVVVAPQAAPQVDPKILVAAEKSARFEGEIQEHNLRNAKLGAWFVMVLVPFCAILDWLAYPSQFWDFLLLRVFCSALCIPLLLALDRPWAARFHRVYPVILPLLPALAICLMIYFSGDGASSYYAGLMLCLIGTSFVFHWTFREIGFTVALVLAFYLAATVPNLKFDGDLRSIGLFINNTLFILLTCVILYCGSRQHHAIRLREFVNRCKVEAQREELTRRNEELSSTLQRLRETEAQLNQSEKLASIGRLSAGIVHEINNPLNFVKSALYVLKKKTRGLPDETVDSMTEILHDISEGVDRVASIVADLRTFAHPENKGACPVSLNLAQAKASRLMAKQVGDAGAILQADIPDDFVALGDENHIIQILLNLLQNSLDAMEGQESPEITLRATRDGDDLLLSIRDNGSGIPEDHLQRIFDPFFTTKEVGQGMGLGLSLCYRMMQGMGGTITAASRAGMFTEFTLRFKPAAAPAAV</sequence>
<protein>
    <recommendedName>
        <fullName evidence="2">histidine kinase</fullName>
        <ecNumber evidence="2">2.7.13.3</ecNumber>
    </recommendedName>
</protein>
<dbReference type="InterPro" id="IPR004358">
    <property type="entry name" value="Sig_transdc_His_kin-like_C"/>
</dbReference>
<dbReference type="SMART" id="SM00388">
    <property type="entry name" value="HisKA"/>
    <property type="match status" value="1"/>
</dbReference>
<keyword evidence="5" id="KW-0547">Nucleotide-binding</keyword>
<dbReference type="InterPro" id="IPR003594">
    <property type="entry name" value="HATPase_dom"/>
</dbReference>
<organism evidence="12 13">
    <name type="scientific">Prosthecobacter debontii</name>
    <dbReference type="NCBI Taxonomy" id="48467"/>
    <lineage>
        <taxon>Bacteria</taxon>
        <taxon>Pseudomonadati</taxon>
        <taxon>Verrucomicrobiota</taxon>
        <taxon>Verrucomicrobiia</taxon>
        <taxon>Verrucomicrobiales</taxon>
        <taxon>Verrucomicrobiaceae</taxon>
        <taxon>Prosthecobacter</taxon>
    </lineage>
</organism>
<feature type="domain" description="Histidine kinase" evidence="11">
    <location>
        <begin position="275"/>
        <end position="490"/>
    </location>
</feature>
<dbReference type="STRING" id="48467.SAMN02745166_03563"/>
<evidence type="ECO:0000256" key="4">
    <source>
        <dbReference type="ARBA" id="ARBA00022679"/>
    </source>
</evidence>
<keyword evidence="10" id="KW-0812">Transmembrane</keyword>
<keyword evidence="10" id="KW-0472">Membrane</keyword>
<evidence type="ECO:0000256" key="8">
    <source>
        <dbReference type="ARBA" id="ARBA00023012"/>
    </source>
</evidence>
<keyword evidence="8" id="KW-0902">Two-component regulatory system</keyword>
<evidence type="ECO:0000256" key="10">
    <source>
        <dbReference type="SAM" id="Phobius"/>
    </source>
</evidence>
<evidence type="ECO:0000256" key="7">
    <source>
        <dbReference type="ARBA" id="ARBA00022840"/>
    </source>
</evidence>
<dbReference type="Proteomes" id="UP000190774">
    <property type="component" value="Unassembled WGS sequence"/>
</dbReference>
<dbReference type="EC" id="2.7.13.3" evidence="2"/>
<dbReference type="EMBL" id="FUYE01000013">
    <property type="protein sequence ID" value="SKB02164.1"/>
    <property type="molecule type" value="Genomic_DNA"/>
</dbReference>
<evidence type="ECO:0000313" key="12">
    <source>
        <dbReference type="EMBL" id="SKB02164.1"/>
    </source>
</evidence>
<dbReference type="InterPro" id="IPR003661">
    <property type="entry name" value="HisK_dim/P_dom"/>
</dbReference>
<evidence type="ECO:0000259" key="11">
    <source>
        <dbReference type="PROSITE" id="PS50109"/>
    </source>
</evidence>
<evidence type="ECO:0000256" key="1">
    <source>
        <dbReference type="ARBA" id="ARBA00000085"/>
    </source>
</evidence>
<accession>A0A1T4YK04</accession>
<name>A0A1T4YK04_9BACT</name>
<dbReference type="GO" id="GO:0000155">
    <property type="term" value="F:phosphorelay sensor kinase activity"/>
    <property type="evidence" value="ECO:0007669"/>
    <property type="project" value="InterPro"/>
</dbReference>
<dbReference type="Gene3D" id="1.10.287.130">
    <property type="match status" value="1"/>
</dbReference>
<keyword evidence="13" id="KW-1185">Reference proteome</keyword>
<keyword evidence="7" id="KW-0067">ATP-binding</keyword>
<dbReference type="CDD" id="cd00082">
    <property type="entry name" value="HisKA"/>
    <property type="match status" value="1"/>
</dbReference>
<proteinExistence type="predicted"/>
<evidence type="ECO:0000256" key="9">
    <source>
        <dbReference type="SAM" id="Coils"/>
    </source>
</evidence>
<keyword evidence="6 12" id="KW-0418">Kinase</keyword>
<dbReference type="RefSeq" id="WP_078814744.1">
    <property type="nucleotide sequence ID" value="NZ_FUYE01000013.1"/>
</dbReference>
<dbReference type="InterPro" id="IPR036890">
    <property type="entry name" value="HATPase_C_sf"/>
</dbReference>
<evidence type="ECO:0000256" key="2">
    <source>
        <dbReference type="ARBA" id="ARBA00012438"/>
    </source>
</evidence>
<dbReference type="InterPro" id="IPR036097">
    <property type="entry name" value="HisK_dim/P_sf"/>
</dbReference>
<dbReference type="Gene3D" id="3.30.565.10">
    <property type="entry name" value="Histidine kinase-like ATPase, C-terminal domain"/>
    <property type="match status" value="1"/>
</dbReference>
<dbReference type="OrthoDB" id="178645at2"/>
<dbReference type="Pfam" id="PF00512">
    <property type="entry name" value="HisKA"/>
    <property type="match status" value="1"/>
</dbReference>
<dbReference type="GO" id="GO:0005524">
    <property type="term" value="F:ATP binding"/>
    <property type="evidence" value="ECO:0007669"/>
    <property type="project" value="UniProtKB-KW"/>
</dbReference>
<keyword evidence="3" id="KW-0597">Phosphoprotein</keyword>
<dbReference type="PANTHER" id="PTHR43065:SF10">
    <property type="entry name" value="PEROXIDE STRESS-ACTIVATED HISTIDINE KINASE MAK3"/>
    <property type="match status" value="1"/>
</dbReference>